<reference evidence="5" key="1">
    <citation type="journal article" date="2019" name="Int. J. Syst. Evol. Microbiol.">
        <title>The Global Catalogue of Microorganisms (GCM) 10K type strain sequencing project: providing services to taxonomists for standard genome sequencing and annotation.</title>
        <authorList>
            <consortium name="The Broad Institute Genomics Platform"/>
            <consortium name="The Broad Institute Genome Sequencing Center for Infectious Disease"/>
            <person name="Wu L."/>
            <person name="Ma J."/>
        </authorList>
    </citation>
    <scope>NUCLEOTIDE SEQUENCE [LARGE SCALE GENOMIC DNA]</scope>
    <source>
        <strain evidence="5">CECT 8289</strain>
    </source>
</reference>
<name>A0ABV8QXY4_9BACT</name>
<keyword evidence="5" id="KW-1185">Reference proteome</keyword>
<dbReference type="EMBL" id="JBHSCZ010000004">
    <property type="protein sequence ID" value="MFC4263834.1"/>
    <property type="molecule type" value="Genomic_DNA"/>
</dbReference>
<gene>
    <name evidence="4" type="ORF">ACFOWM_13135</name>
</gene>
<dbReference type="SUPFAM" id="SSF46689">
    <property type="entry name" value="Homeodomain-like"/>
    <property type="match status" value="1"/>
</dbReference>
<dbReference type="RefSeq" id="WP_379710903.1">
    <property type="nucleotide sequence ID" value="NZ_JBHSCZ010000004.1"/>
</dbReference>
<dbReference type="Gene3D" id="1.10.357.10">
    <property type="entry name" value="Tetracycline Repressor, domain 2"/>
    <property type="match status" value="1"/>
</dbReference>
<accession>A0ABV8QXY4</accession>
<evidence type="ECO:0000313" key="4">
    <source>
        <dbReference type="EMBL" id="MFC4263834.1"/>
    </source>
</evidence>
<feature type="DNA-binding region" description="H-T-H motif" evidence="2">
    <location>
        <begin position="44"/>
        <end position="63"/>
    </location>
</feature>
<organism evidence="4 5">
    <name type="scientific">Ferruginibacter yonginensis</name>
    <dbReference type="NCBI Taxonomy" id="1310416"/>
    <lineage>
        <taxon>Bacteria</taxon>
        <taxon>Pseudomonadati</taxon>
        <taxon>Bacteroidota</taxon>
        <taxon>Chitinophagia</taxon>
        <taxon>Chitinophagales</taxon>
        <taxon>Chitinophagaceae</taxon>
        <taxon>Ferruginibacter</taxon>
    </lineage>
</organism>
<dbReference type="InterPro" id="IPR009057">
    <property type="entry name" value="Homeodomain-like_sf"/>
</dbReference>
<evidence type="ECO:0000256" key="2">
    <source>
        <dbReference type="PROSITE-ProRule" id="PRU00335"/>
    </source>
</evidence>
<comment type="caution">
    <text evidence="4">The sequence shown here is derived from an EMBL/GenBank/DDBJ whole genome shotgun (WGS) entry which is preliminary data.</text>
</comment>
<dbReference type="InterPro" id="IPR001647">
    <property type="entry name" value="HTH_TetR"/>
</dbReference>
<dbReference type="Pfam" id="PF00440">
    <property type="entry name" value="TetR_N"/>
    <property type="match status" value="1"/>
</dbReference>
<protein>
    <submittedName>
        <fullName evidence="4">TetR/AcrR family transcriptional regulator</fullName>
    </submittedName>
</protein>
<proteinExistence type="predicted"/>
<feature type="domain" description="HTH tetR-type" evidence="3">
    <location>
        <begin position="21"/>
        <end position="81"/>
    </location>
</feature>
<keyword evidence="1 2" id="KW-0238">DNA-binding</keyword>
<dbReference type="PROSITE" id="PS50977">
    <property type="entry name" value="HTH_TETR_2"/>
    <property type="match status" value="1"/>
</dbReference>
<evidence type="ECO:0000256" key="1">
    <source>
        <dbReference type="ARBA" id="ARBA00023125"/>
    </source>
</evidence>
<evidence type="ECO:0000259" key="3">
    <source>
        <dbReference type="PROSITE" id="PS50977"/>
    </source>
</evidence>
<evidence type="ECO:0000313" key="5">
    <source>
        <dbReference type="Proteomes" id="UP001595907"/>
    </source>
</evidence>
<dbReference type="Proteomes" id="UP001595907">
    <property type="component" value="Unassembled WGS sequence"/>
</dbReference>
<sequence length="225" mass="26575">MQLQFNVKMNDKLFLRNPEGTEIGKLIIRQSIKMIADMGYELFTFKKLAIEINSTEATVYRYFENKHRLLIYLVDWYWAFIEFQVMYQINNLTTAEDKIKKVIDILVWEDNAATVFSELDVTSLYYIAIAEGSKTYLSKDVDVNNKDFLFKPYKDLCARVAGLFKEYNKNYKYAASLASTIIETSHQQYFFMHHLPRLCDFSKKKNPKEIEAYLEHIVFSALNVR</sequence>